<protein>
    <submittedName>
        <fullName evidence="1">DUF6074 family protein</fullName>
    </submittedName>
</protein>
<reference evidence="1" key="1">
    <citation type="submission" date="2021-12" db="EMBL/GenBank/DDBJ databases">
        <authorList>
            <person name="Li Y."/>
        </authorList>
    </citation>
    <scope>NUCLEOTIDE SEQUENCE</scope>
    <source>
        <strain evidence="1">DKSPLA3</strain>
    </source>
</reference>
<dbReference type="Proteomes" id="UP001139089">
    <property type="component" value="Unassembled WGS sequence"/>
</dbReference>
<name>A0A9X1T0H6_9HYPH</name>
<comment type="caution">
    <text evidence="1">The sequence shown here is derived from an EMBL/GenBank/DDBJ whole genome shotgun (WGS) entry which is preliminary data.</text>
</comment>
<dbReference type="EMBL" id="JAJOZR010000003">
    <property type="protein sequence ID" value="MCD7108730.1"/>
    <property type="molecule type" value="Genomic_DNA"/>
</dbReference>
<keyword evidence="2" id="KW-1185">Reference proteome</keyword>
<organism evidence="1 2">
    <name type="scientific">Rhizobium quercicola</name>
    <dbReference type="NCBI Taxonomy" id="2901226"/>
    <lineage>
        <taxon>Bacteria</taxon>
        <taxon>Pseudomonadati</taxon>
        <taxon>Pseudomonadota</taxon>
        <taxon>Alphaproteobacteria</taxon>
        <taxon>Hyphomicrobiales</taxon>
        <taxon>Rhizobiaceae</taxon>
        <taxon>Rhizobium/Agrobacterium group</taxon>
        <taxon>Rhizobium</taxon>
    </lineage>
</organism>
<accession>A0A9X1T0H6</accession>
<sequence>MKAGRDARETHGGIIAFPLSGRTNLIRRCAAELEAIHGDAAVTYWRTACRALAGDLDALGCNEDDIHHQVMDFQTEVQLEMMRRYTERLEAGADADPETGHRART</sequence>
<dbReference type="AlphaFoldDB" id="A0A9X1T0H6"/>
<evidence type="ECO:0000313" key="2">
    <source>
        <dbReference type="Proteomes" id="UP001139089"/>
    </source>
</evidence>
<evidence type="ECO:0000313" key="1">
    <source>
        <dbReference type="EMBL" id="MCD7108730.1"/>
    </source>
</evidence>
<dbReference type="RefSeq" id="WP_231813005.1">
    <property type="nucleotide sequence ID" value="NZ_JAJOZR010000003.1"/>
</dbReference>
<dbReference type="InterPro" id="IPR045720">
    <property type="entry name" value="DUF6074"/>
</dbReference>
<gene>
    <name evidence="1" type="ORF">LRX75_06710</name>
</gene>
<proteinExistence type="predicted"/>
<dbReference type="Pfam" id="PF19551">
    <property type="entry name" value="DUF6074"/>
    <property type="match status" value="1"/>
</dbReference>